<keyword evidence="5" id="KW-0067">ATP-binding</keyword>
<feature type="domain" description="Carbohydrate kinase PfkB" evidence="7">
    <location>
        <begin position="24"/>
        <end position="295"/>
    </location>
</feature>
<dbReference type="OrthoDB" id="9808601at2"/>
<evidence type="ECO:0000313" key="8">
    <source>
        <dbReference type="EMBL" id="BAU33307.1"/>
    </source>
</evidence>
<dbReference type="PROSITE" id="PS00584">
    <property type="entry name" value="PFKB_KINASES_2"/>
    <property type="match status" value="1"/>
</dbReference>
<keyword evidence="2 6" id="KW-0808">Transferase</keyword>
<dbReference type="CDD" id="cd01166">
    <property type="entry name" value="KdgK"/>
    <property type="match status" value="1"/>
</dbReference>
<protein>
    <submittedName>
        <fullName evidence="8">Putative sugar kinase</fullName>
    </submittedName>
</protein>
<dbReference type="GO" id="GO:0008865">
    <property type="term" value="F:fructokinase activity"/>
    <property type="evidence" value="ECO:0007669"/>
    <property type="project" value="UniProtKB-ARBA"/>
</dbReference>
<comment type="similarity">
    <text evidence="1 6">Belongs to the carbohydrate kinase PfkB family.</text>
</comment>
<organism evidence="8 9">
    <name type="scientific">Microcella alkaliphila</name>
    <dbReference type="NCBI Taxonomy" id="279828"/>
    <lineage>
        <taxon>Bacteria</taxon>
        <taxon>Bacillati</taxon>
        <taxon>Actinomycetota</taxon>
        <taxon>Actinomycetes</taxon>
        <taxon>Micrococcales</taxon>
        <taxon>Microbacteriaceae</taxon>
        <taxon>Microcella</taxon>
    </lineage>
</organism>
<keyword evidence="3" id="KW-0547">Nucleotide-binding</keyword>
<dbReference type="PANTHER" id="PTHR43085">
    <property type="entry name" value="HEXOKINASE FAMILY MEMBER"/>
    <property type="match status" value="1"/>
</dbReference>
<keyword evidence="4 6" id="KW-0418">Kinase</keyword>
<dbReference type="InterPro" id="IPR029056">
    <property type="entry name" value="Ribokinase-like"/>
</dbReference>
<dbReference type="RefSeq" id="WP_096423044.1">
    <property type="nucleotide sequence ID" value="NZ_AP017315.1"/>
</dbReference>
<evidence type="ECO:0000256" key="3">
    <source>
        <dbReference type="ARBA" id="ARBA00022741"/>
    </source>
</evidence>
<proteinExistence type="inferred from homology"/>
<dbReference type="Proteomes" id="UP000218965">
    <property type="component" value="Chromosome"/>
</dbReference>
<dbReference type="InterPro" id="IPR002173">
    <property type="entry name" value="Carboh/pur_kinase_PfkB_CS"/>
</dbReference>
<evidence type="ECO:0000256" key="6">
    <source>
        <dbReference type="RuleBase" id="RU003704"/>
    </source>
</evidence>
<evidence type="ECO:0000313" key="9">
    <source>
        <dbReference type="Proteomes" id="UP000218965"/>
    </source>
</evidence>
<dbReference type="InterPro" id="IPR050306">
    <property type="entry name" value="PfkB_Carbo_kinase"/>
</dbReference>
<gene>
    <name evidence="8" type="ORF">MalAC0309_2467</name>
</gene>
<dbReference type="AlphaFoldDB" id="A0A0U5BQY9"/>
<reference evidence="9" key="1">
    <citation type="submission" date="2015-12" db="EMBL/GenBank/DDBJ databases">
        <authorList>
            <person name="Shamseldin A."/>
            <person name="Moawad H."/>
            <person name="Abd El-Rahim W.M."/>
            <person name="Sadowsky M.J."/>
        </authorList>
    </citation>
    <scope>NUCLEOTIDE SEQUENCE [LARGE SCALE GENOMIC DNA]</scope>
    <source>
        <strain evidence="9">JAM AC0309</strain>
    </source>
</reference>
<evidence type="ECO:0000256" key="1">
    <source>
        <dbReference type="ARBA" id="ARBA00010688"/>
    </source>
</evidence>
<name>A0A0U5BQY9_9MICO</name>
<evidence type="ECO:0000256" key="5">
    <source>
        <dbReference type="ARBA" id="ARBA00022840"/>
    </source>
</evidence>
<reference evidence="8 9" key="2">
    <citation type="submission" date="2016-01" db="EMBL/GenBank/DDBJ databases">
        <title>Microcella alkaliphila JAM AC0309 whole genome shotgun sequence.</title>
        <authorList>
            <person name="Kurata A."/>
            <person name="Hirose Y."/>
            <person name="Kishimoto N."/>
            <person name="Kobayashi T."/>
        </authorList>
    </citation>
    <scope>NUCLEOTIDE SEQUENCE [LARGE SCALE GENOMIC DNA]</scope>
    <source>
        <strain evidence="8 9">JAM AC0309</strain>
    </source>
</reference>
<dbReference type="PRINTS" id="PR00990">
    <property type="entry name" value="RIBOKINASE"/>
</dbReference>
<dbReference type="Gene3D" id="3.40.1190.20">
    <property type="match status" value="1"/>
</dbReference>
<evidence type="ECO:0000256" key="4">
    <source>
        <dbReference type="ARBA" id="ARBA00022777"/>
    </source>
</evidence>
<sequence>MSTIVTLGESLGLVVGTRPGGFDRQSLAEISFGGAESNVAIGVARLGGRASWIGRLGDDAMGRRITRALRAEGVEPYVTLDAEAPTAIMLKDSPRPNATRVTYYRAGSAASRIEPSHLPTDVIREASVLHVSGINLAISASSARTTRFAAETARDAGTLVSCDVNHRSRLWAGDAGPADAAAAYRELIARADIVFASEDEAELITGETDHGAQADALAALGPTQVVITLGERGAFAMVAGQRYDKPAIPVTAVDTVGAGDAFVAGYLTELVLGSPVDDRLHVGVAAGAFACCMPGDWEGAATRADIAFTATSGDPVDR</sequence>
<evidence type="ECO:0000259" key="7">
    <source>
        <dbReference type="Pfam" id="PF00294"/>
    </source>
</evidence>
<dbReference type="GO" id="GO:0006000">
    <property type="term" value="P:fructose metabolic process"/>
    <property type="evidence" value="ECO:0007669"/>
    <property type="project" value="UniProtKB-ARBA"/>
</dbReference>
<dbReference type="Pfam" id="PF00294">
    <property type="entry name" value="PfkB"/>
    <property type="match status" value="1"/>
</dbReference>
<dbReference type="PANTHER" id="PTHR43085:SF1">
    <property type="entry name" value="PSEUDOURIDINE KINASE-RELATED"/>
    <property type="match status" value="1"/>
</dbReference>
<dbReference type="InterPro" id="IPR011611">
    <property type="entry name" value="PfkB_dom"/>
</dbReference>
<dbReference type="EMBL" id="AP017315">
    <property type="protein sequence ID" value="BAU33307.1"/>
    <property type="molecule type" value="Genomic_DNA"/>
</dbReference>
<dbReference type="InterPro" id="IPR002139">
    <property type="entry name" value="Ribo/fructo_kinase"/>
</dbReference>
<dbReference type="SUPFAM" id="SSF53613">
    <property type="entry name" value="Ribokinase-like"/>
    <property type="match status" value="1"/>
</dbReference>
<evidence type="ECO:0000256" key="2">
    <source>
        <dbReference type="ARBA" id="ARBA00022679"/>
    </source>
</evidence>
<dbReference type="KEGG" id="malk:MalAC0309_2467"/>
<dbReference type="GO" id="GO:0005524">
    <property type="term" value="F:ATP binding"/>
    <property type="evidence" value="ECO:0007669"/>
    <property type="project" value="UniProtKB-KW"/>
</dbReference>
<accession>A0A0U5BQY9</accession>